<dbReference type="OMA" id="QGLYQTK"/>
<comment type="similarity">
    <text evidence="1">Belongs to the RMD1/sif2 family.</text>
</comment>
<dbReference type="PANTHER" id="PTHR16255:SF1">
    <property type="entry name" value="REQUIRED FOR MEIOTIC NUCLEAR DIVISION PROTEIN 1 HOMOLOG"/>
    <property type="match status" value="1"/>
</dbReference>
<dbReference type="OrthoDB" id="242766at2759"/>
<feature type="domain" description="DUF155" evidence="3">
    <location>
        <begin position="183"/>
        <end position="376"/>
    </location>
</feature>
<dbReference type="eggNOG" id="KOG2861">
    <property type="taxonomic scope" value="Eukaryota"/>
</dbReference>
<feature type="region of interest" description="Disordered" evidence="2">
    <location>
        <begin position="51"/>
        <end position="85"/>
    </location>
</feature>
<organism evidence="4 5">
    <name type="scientific">Aspergillus clavatus (strain ATCC 1007 / CBS 513.65 / DSM 816 / NCTC 3887 / NRRL 1 / QM 1276 / 107)</name>
    <dbReference type="NCBI Taxonomy" id="344612"/>
    <lineage>
        <taxon>Eukaryota</taxon>
        <taxon>Fungi</taxon>
        <taxon>Dikarya</taxon>
        <taxon>Ascomycota</taxon>
        <taxon>Pezizomycotina</taxon>
        <taxon>Eurotiomycetes</taxon>
        <taxon>Eurotiomycetidae</taxon>
        <taxon>Eurotiales</taxon>
        <taxon>Aspergillaceae</taxon>
        <taxon>Aspergillus</taxon>
        <taxon>Aspergillus subgen. Fumigati</taxon>
    </lineage>
</organism>
<proteinExistence type="inferred from homology"/>
<name>A1CKM3_ASPCL</name>
<dbReference type="AlphaFoldDB" id="A1CKM3"/>
<dbReference type="KEGG" id="act:ACLA_039120"/>
<dbReference type="Proteomes" id="UP000006701">
    <property type="component" value="Unassembled WGS sequence"/>
</dbReference>
<evidence type="ECO:0000313" key="4">
    <source>
        <dbReference type="EMBL" id="EAW09697.1"/>
    </source>
</evidence>
<dbReference type="VEuPathDB" id="FungiDB:ACLA_039120"/>
<keyword evidence="5" id="KW-1185">Reference proteome</keyword>
<evidence type="ECO:0000256" key="2">
    <source>
        <dbReference type="SAM" id="MobiDB-lite"/>
    </source>
</evidence>
<reference evidence="4 5" key="1">
    <citation type="journal article" date="2008" name="PLoS Genet.">
        <title>Genomic islands in the pathogenic filamentous fungus Aspergillus fumigatus.</title>
        <authorList>
            <person name="Fedorova N.D."/>
            <person name="Khaldi N."/>
            <person name="Joardar V.S."/>
            <person name="Maiti R."/>
            <person name="Amedeo P."/>
            <person name="Anderson M.J."/>
            <person name="Crabtree J."/>
            <person name="Silva J.C."/>
            <person name="Badger J.H."/>
            <person name="Albarraq A."/>
            <person name="Angiuoli S."/>
            <person name="Bussey H."/>
            <person name="Bowyer P."/>
            <person name="Cotty P.J."/>
            <person name="Dyer P.S."/>
            <person name="Egan A."/>
            <person name="Galens K."/>
            <person name="Fraser-Liggett C.M."/>
            <person name="Haas B.J."/>
            <person name="Inman J.M."/>
            <person name="Kent R."/>
            <person name="Lemieux S."/>
            <person name="Malavazi I."/>
            <person name="Orvis J."/>
            <person name="Roemer T."/>
            <person name="Ronning C.M."/>
            <person name="Sundaram J.P."/>
            <person name="Sutton G."/>
            <person name="Turner G."/>
            <person name="Venter J.C."/>
            <person name="White O.R."/>
            <person name="Whitty B.R."/>
            <person name="Youngman P."/>
            <person name="Wolfe K.H."/>
            <person name="Goldman G.H."/>
            <person name="Wortman J.R."/>
            <person name="Jiang B."/>
            <person name="Denning D.W."/>
            <person name="Nierman W.C."/>
        </authorList>
    </citation>
    <scope>NUCLEOTIDE SEQUENCE [LARGE SCALE GENOMIC DNA]</scope>
    <source>
        <strain evidence="5">ATCC 1007 / CBS 513.65 / DSM 816 / NCTC 3887 / NRRL 1</strain>
    </source>
</reference>
<dbReference type="EMBL" id="DS027056">
    <property type="protein sequence ID" value="EAW09697.1"/>
    <property type="molecule type" value="Genomic_DNA"/>
</dbReference>
<dbReference type="GO" id="GO:0005739">
    <property type="term" value="C:mitochondrion"/>
    <property type="evidence" value="ECO:0007669"/>
    <property type="project" value="UniProtKB-ARBA"/>
</dbReference>
<dbReference type="GO" id="GO:0070131">
    <property type="term" value="P:positive regulation of mitochondrial translation"/>
    <property type="evidence" value="ECO:0007669"/>
    <property type="project" value="TreeGrafter"/>
</dbReference>
<dbReference type="RefSeq" id="XP_001271123.1">
    <property type="nucleotide sequence ID" value="XM_001271122.1"/>
</dbReference>
<protein>
    <submittedName>
        <fullName evidence="4">YagE family protein</fullName>
    </submittedName>
</protein>
<gene>
    <name evidence="4" type="ORF">ACLA_039120</name>
</gene>
<evidence type="ECO:0000313" key="5">
    <source>
        <dbReference type="Proteomes" id="UP000006701"/>
    </source>
</evidence>
<accession>A1CKM3</accession>
<dbReference type="GeneID" id="4702755"/>
<dbReference type="HOGENOM" id="CLU_011220_0_1_1"/>
<dbReference type="InterPro" id="IPR003734">
    <property type="entry name" value="DUF155"/>
</dbReference>
<feature type="compositionally biased region" description="Polar residues" evidence="2">
    <location>
        <begin position="51"/>
        <end position="67"/>
    </location>
</feature>
<dbReference type="Pfam" id="PF02582">
    <property type="entry name" value="DUF155"/>
    <property type="match status" value="1"/>
</dbReference>
<evidence type="ECO:0000259" key="3">
    <source>
        <dbReference type="Pfam" id="PF02582"/>
    </source>
</evidence>
<evidence type="ECO:0000256" key="1">
    <source>
        <dbReference type="ARBA" id="ARBA00008306"/>
    </source>
</evidence>
<dbReference type="InterPro" id="IPR051624">
    <property type="entry name" value="RMD1/Sad1-interacting"/>
</dbReference>
<dbReference type="PANTHER" id="PTHR16255">
    <property type="entry name" value="REQUIRED FOR MEIOTIC NUCLEAR DIVISION PROTEIN 1 HOMOLOG"/>
    <property type="match status" value="1"/>
</dbReference>
<sequence length="438" mass="49233">MFARPYVCSICKRPAVARLLKQPQSQYLHASYPLGLPRRKDFFSSNAFLTQKQINPGDPSQESQLENQKQRRRGARTPAAPTSLRRVAVEAQRSKDGFLSKAQIREQGLYQTKVATEVTAYAVAEQFDIRRVREILQEKGYEPDPFHTGLYPQVVHIQVPIDSIRRVSNPSATDLSSDEVGDIFVFPSGTVVAWALPEGFTSFLATRTLLPAAEGAHIEKLETEDLEYVEDPQRENSSIKGDTIILGTKSSHDSSDSGIGGRQSVDTVLTKVAFSSGLARSTKLAVLESLLADYFKSTRKIPTLLSQGSRLPYTRDFILRKTGQLLSVRAQLNLYSELTDSLPDLFWDSRHELGLEGYYEQVGRALDVGIRIKLLNEKMDYAQEIASVLRERLSETHGLRLEWIIILLIAVEVGFEVLRLWKERAQEHEARVEQESGA</sequence>